<dbReference type="Proteomes" id="UP000677054">
    <property type="component" value="Unassembled WGS sequence"/>
</dbReference>
<accession>A0A7R8X8Z6</accession>
<gene>
    <name evidence="2" type="ORF">DSTB1V02_LOCUS2733</name>
</gene>
<proteinExistence type="predicted"/>
<feature type="non-terminal residue" evidence="2">
    <location>
        <position position="1"/>
    </location>
</feature>
<name>A0A7R8X8Z6_9CRUS</name>
<reference evidence="2" key="1">
    <citation type="submission" date="2020-11" db="EMBL/GenBank/DDBJ databases">
        <authorList>
            <person name="Tran Van P."/>
        </authorList>
    </citation>
    <scope>NUCLEOTIDE SEQUENCE</scope>
</reference>
<organism evidence="2">
    <name type="scientific">Darwinula stevensoni</name>
    <dbReference type="NCBI Taxonomy" id="69355"/>
    <lineage>
        <taxon>Eukaryota</taxon>
        <taxon>Metazoa</taxon>
        <taxon>Ecdysozoa</taxon>
        <taxon>Arthropoda</taxon>
        <taxon>Crustacea</taxon>
        <taxon>Oligostraca</taxon>
        <taxon>Ostracoda</taxon>
        <taxon>Podocopa</taxon>
        <taxon>Podocopida</taxon>
        <taxon>Darwinulocopina</taxon>
        <taxon>Darwinuloidea</taxon>
        <taxon>Darwinulidae</taxon>
        <taxon>Darwinula</taxon>
    </lineage>
</organism>
<feature type="non-terminal residue" evidence="2">
    <location>
        <position position="92"/>
    </location>
</feature>
<dbReference type="EMBL" id="CAJPEV010000316">
    <property type="protein sequence ID" value="CAG0883878.1"/>
    <property type="molecule type" value="Genomic_DNA"/>
</dbReference>
<sequence>RGGLGGGGSSLPPFGESALENSLIRGGRRRNGDIGCPCPSRLFTTRPVRLAVQIGTSTYCVQGDETLDASSSTLPRRNSETIESNTESNIVG</sequence>
<feature type="region of interest" description="Disordered" evidence="1">
    <location>
        <begin position="1"/>
        <end position="35"/>
    </location>
</feature>
<evidence type="ECO:0000313" key="3">
    <source>
        <dbReference type="Proteomes" id="UP000677054"/>
    </source>
</evidence>
<feature type="region of interest" description="Disordered" evidence="1">
    <location>
        <begin position="68"/>
        <end position="92"/>
    </location>
</feature>
<keyword evidence="3" id="KW-1185">Reference proteome</keyword>
<dbReference type="AlphaFoldDB" id="A0A7R8X8Z6"/>
<dbReference type="EMBL" id="LR899833">
    <property type="protein sequence ID" value="CAD7242788.1"/>
    <property type="molecule type" value="Genomic_DNA"/>
</dbReference>
<protein>
    <submittedName>
        <fullName evidence="2">Uncharacterized protein</fullName>
    </submittedName>
</protein>
<evidence type="ECO:0000256" key="1">
    <source>
        <dbReference type="SAM" id="MobiDB-lite"/>
    </source>
</evidence>
<evidence type="ECO:0000313" key="2">
    <source>
        <dbReference type="EMBL" id="CAD7242788.1"/>
    </source>
</evidence>